<dbReference type="RefSeq" id="XP_022097615.1">
    <property type="nucleotide sequence ID" value="XM_022241923.1"/>
</dbReference>
<dbReference type="Proteomes" id="UP000694845">
    <property type="component" value="Unplaced"/>
</dbReference>
<evidence type="ECO:0000256" key="1">
    <source>
        <dbReference type="SAM" id="SignalP"/>
    </source>
</evidence>
<sequence>MFEIAVVCFLLVGLGKGDVQVGIEGIEDADMGSFVIDLTCNDAETACMHCFTVHKYGRKYLYAFELSTDSNPSLHISVSSGEQNWDMTFSQEELDEPFRQCTHLNATREVELHNQLTVEACFDNHFSAVPVPAECEQPVAVYTLKTRRSDQKIRGQQILYCLPQSS</sequence>
<dbReference type="KEGG" id="aplc:110983044"/>
<evidence type="ECO:0000313" key="4">
    <source>
        <dbReference type="RefSeq" id="XP_022097616.1"/>
    </source>
</evidence>
<organism evidence="2 4">
    <name type="scientific">Acanthaster planci</name>
    <name type="common">Crown-of-thorns starfish</name>
    <dbReference type="NCBI Taxonomy" id="133434"/>
    <lineage>
        <taxon>Eukaryota</taxon>
        <taxon>Metazoa</taxon>
        <taxon>Echinodermata</taxon>
        <taxon>Eleutherozoa</taxon>
        <taxon>Asterozoa</taxon>
        <taxon>Asteroidea</taxon>
        <taxon>Valvatacea</taxon>
        <taxon>Valvatida</taxon>
        <taxon>Acanthasteridae</taxon>
        <taxon>Acanthaster</taxon>
    </lineage>
</organism>
<evidence type="ECO:0000313" key="2">
    <source>
        <dbReference type="Proteomes" id="UP000694845"/>
    </source>
</evidence>
<gene>
    <name evidence="3 4" type="primary">LOC110983044</name>
</gene>
<dbReference type="AlphaFoldDB" id="A0A8B7Z2K9"/>
<feature type="signal peptide" evidence="1">
    <location>
        <begin position="1"/>
        <end position="17"/>
    </location>
</feature>
<dbReference type="OMA" id="CTVINAT"/>
<dbReference type="GeneID" id="110983044"/>
<dbReference type="RefSeq" id="XP_022097616.1">
    <property type="nucleotide sequence ID" value="XM_022241924.1"/>
</dbReference>
<name>A0A8B7Z2K9_ACAPL</name>
<keyword evidence="1" id="KW-0732">Signal</keyword>
<reference evidence="3 4" key="1">
    <citation type="submission" date="2025-04" db="UniProtKB">
        <authorList>
            <consortium name="RefSeq"/>
        </authorList>
    </citation>
    <scope>IDENTIFICATION</scope>
</reference>
<keyword evidence="2" id="KW-1185">Reference proteome</keyword>
<accession>A0A8B7Z2K9</accession>
<proteinExistence type="predicted"/>
<protein>
    <submittedName>
        <fullName evidence="3 4">Uncharacterized protein LOC110983044</fullName>
    </submittedName>
</protein>
<dbReference type="OrthoDB" id="10354044at2759"/>
<feature type="chain" id="PRO_5044665660" evidence="1">
    <location>
        <begin position="18"/>
        <end position="166"/>
    </location>
</feature>
<evidence type="ECO:0000313" key="3">
    <source>
        <dbReference type="RefSeq" id="XP_022097615.1"/>
    </source>
</evidence>